<dbReference type="EMBL" id="JAAAHW010003636">
    <property type="protein sequence ID" value="KAF9981981.1"/>
    <property type="molecule type" value="Genomic_DNA"/>
</dbReference>
<keyword evidence="4" id="KW-0479">Metal-binding</keyword>
<dbReference type="OrthoDB" id="420076at2759"/>
<evidence type="ECO:0000256" key="2">
    <source>
        <dbReference type="ARBA" id="ARBA00006702"/>
    </source>
</evidence>
<dbReference type="InterPro" id="IPR015655">
    <property type="entry name" value="PP2C"/>
</dbReference>
<comment type="cofactor">
    <cofactor evidence="1">
        <name>Mn(2+)</name>
        <dbReference type="ChEBI" id="CHEBI:29035"/>
    </cofactor>
</comment>
<evidence type="ECO:0000256" key="6">
    <source>
        <dbReference type="ARBA" id="ARBA00022842"/>
    </source>
</evidence>
<feature type="compositionally biased region" description="Polar residues" evidence="9">
    <location>
        <begin position="24"/>
        <end position="33"/>
    </location>
</feature>
<dbReference type="SMART" id="SM00332">
    <property type="entry name" value="PP2Cc"/>
    <property type="match status" value="1"/>
</dbReference>
<dbReference type="GO" id="GO:0046872">
    <property type="term" value="F:metal ion binding"/>
    <property type="evidence" value="ECO:0007669"/>
    <property type="project" value="UniProtKB-KW"/>
</dbReference>
<name>A0A9P6SMJ9_9FUNG</name>
<keyword evidence="12" id="KW-1185">Reference proteome</keyword>
<feature type="region of interest" description="Disordered" evidence="9">
    <location>
        <begin position="24"/>
        <end position="45"/>
    </location>
</feature>
<keyword evidence="8" id="KW-0464">Manganese</keyword>
<evidence type="ECO:0000256" key="3">
    <source>
        <dbReference type="ARBA" id="ARBA00013081"/>
    </source>
</evidence>
<evidence type="ECO:0000256" key="1">
    <source>
        <dbReference type="ARBA" id="ARBA00001936"/>
    </source>
</evidence>
<dbReference type="InterPro" id="IPR001932">
    <property type="entry name" value="PPM-type_phosphatase-like_dom"/>
</dbReference>
<comment type="caution">
    <text evidence="11">The sequence shown here is derived from an EMBL/GenBank/DDBJ whole genome shotgun (WGS) entry which is preliminary data.</text>
</comment>
<gene>
    <name evidence="11" type="ORF">BGZ65_003360</name>
</gene>
<evidence type="ECO:0000259" key="10">
    <source>
        <dbReference type="PROSITE" id="PS51746"/>
    </source>
</evidence>
<evidence type="ECO:0000313" key="11">
    <source>
        <dbReference type="EMBL" id="KAF9981981.1"/>
    </source>
</evidence>
<feature type="compositionally biased region" description="Basic and acidic residues" evidence="9">
    <location>
        <begin position="88"/>
        <end position="99"/>
    </location>
</feature>
<comment type="similarity">
    <text evidence="2">Belongs to the PP2C family.</text>
</comment>
<feature type="compositionally biased region" description="Low complexity" evidence="9">
    <location>
        <begin position="281"/>
        <end position="292"/>
    </location>
</feature>
<organism evidence="11 12">
    <name type="scientific">Modicella reniformis</name>
    <dbReference type="NCBI Taxonomy" id="1440133"/>
    <lineage>
        <taxon>Eukaryota</taxon>
        <taxon>Fungi</taxon>
        <taxon>Fungi incertae sedis</taxon>
        <taxon>Mucoromycota</taxon>
        <taxon>Mortierellomycotina</taxon>
        <taxon>Mortierellomycetes</taxon>
        <taxon>Mortierellales</taxon>
        <taxon>Mortierellaceae</taxon>
        <taxon>Modicella</taxon>
    </lineage>
</organism>
<dbReference type="GO" id="GO:0004722">
    <property type="term" value="F:protein serine/threonine phosphatase activity"/>
    <property type="evidence" value="ECO:0007669"/>
    <property type="project" value="UniProtKB-EC"/>
</dbReference>
<evidence type="ECO:0000256" key="7">
    <source>
        <dbReference type="ARBA" id="ARBA00022912"/>
    </source>
</evidence>
<reference evidence="11" key="1">
    <citation type="journal article" date="2020" name="Fungal Divers.">
        <title>Resolving the Mortierellaceae phylogeny through synthesis of multi-gene phylogenetics and phylogenomics.</title>
        <authorList>
            <person name="Vandepol N."/>
            <person name="Liber J."/>
            <person name="Desiro A."/>
            <person name="Na H."/>
            <person name="Kennedy M."/>
            <person name="Barry K."/>
            <person name="Grigoriev I.V."/>
            <person name="Miller A.N."/>
            <person name="O'Donnell K."/>
            <person name="Stajich J.E."/>
            <person name="Bonito G."/>
        </authorList>
    </citation>
    <scope>NUCLEOTIDE SEQUENCE</scope>
    <source>
        <strain evidence="11">MES-2147</strain>
    </source>
</reference>
<feature type="region of interest" description="Disordered" evidence="9">
    <location>
        <begin position="86"/>
        <end position="108"/>
    </location>
</feature>
<evidence type="ECO:0000256" key="4">
    <source>
        <dbReference type="ARBA" id="ARBA00022723"/>
    </source>
</evidence>
<evidence type="ECO:0000313" key="12">
    <source>
        <dbReference type="Proteomes" id="UP000749646"/>
    </source>
</evidence>
<proteinExistence type="inferred from homology"/>
<dbReference type="Gene3D" id="3.60.40.10">
    <property type="entry name" value="PPM-type phosphatase domain"/>
    <property type="match status" value="1"/>
</dbReference>
<evidence type="ECO:0000256" key="9">
    <source>
        <dbReference type="SAM" id="MobiDB-lite"/>
    </source>
</evidence>
<sequence length="508" mass="55327">MTSVVTTAISTKVHSFVRQSPVTSSSFQASQARSGRGEHNGRVSVQPTAFDGGLLVGLYDPHLGPQCAEYLQQHLIPILDESLSTQLDHSDNDDNHPHQSYDSTSTSKIDPTQVIDTLKSTFKELDELLLATAITVALTQPETIEQLESEEEVRKTQEVIAQVVTGSTALVGFLAPRRVKASSSTATKTTTAAEITKKTTTTGGGGGGEEGRIQRSDFYLAQLGDSVAILAGYDAQGQWTAQRLNPPETYEHSIRYPGSEEYHKVILDAKERALTVEQYLTQHSSSSTTQESNTHHRTSSSITSIDSNESFLTRNGKFLGLPVTRAFGDLDWKLEQEARFSVATWVEKSLRAKIDQALGGGQLQEQQQDLQDEASISNLNDPPYVSADPKVSRLILETRKPSSNQHSQSGPSDQLLIFLSRELLYTTKPTSDGAAASASAGKVNPYDQSLISDFELSRVVANTLERAEENCAWAVAKTLDEARMARNGGVIDRDDEEEGREGSVVVVV</sequence>
<keyword evidence="5" id="KW-0378">Hydrolase</keyword>
<protein>
    <recommendedName>
        <fullName evidence="3">protein-serine/threonine phosphatase</fullName>
        <ecNumber evidence="3">3.1.3.16</ecNumber>
    </recommendedName>
</protein>
<keyword evidence="7" id="KW-0904">Protein phosphatase</keyword>
<feature type="non-terminal residue" evidence="11">
    <location>
        <position position="508"/>
    </location>
</feature>
<evidence type="ECO:0000256" key="8">
    <source>
        <dbReference type="ARBA" id="ARBA00023211"/>
    </source>
</evidence>
<feature type="domain" description="PPM-type phosphatase" evidence="10">
    <location>
        <begin position="26"/>
        <end position="508"/>
    </location>
</feature>
<dbReference type="EC" id="3.1.3.16" evidence="3"/>
<evidence type="ECO:0000256" key="5">
    <source>
        <dbReference type="ARBA" id="ARBA00022801"/>
    </source>
</evidence>
<dbReference type="PROSITE" id="PS51746">
    <property type="entry name" value="PPM_2"/>
    <property type="match status" value="1"/>
</dbReference>
<dbReference type="AlphaFoldDB" id="A0A9P6SMJ9"/>
<dbReference type="PANTHER" id="PTHR13832:SF803">
    <property type="entry name" value="PROTEIN PHOSPHATASE 1G"/>
    <property type="match status" value="1"/>
</dbReference>
<feature type="region of interest" description="Disordered" evidence="9">
    <location>
        <begin position="281"/>
        <end position="304"/>
    </location>
</feature>
<dbReference type="PANTHER" id="PTHR13832">
    <property type="entry name" value="PROTEIN PHOSPHATASE 2C"/>
    <property type="match status" value="1"/>
</dbReference>
<dbReference type="SUPFAM" id="SSF81606">
    <property type="entry name" value="PP2C-like"/>
    <property type="match status" value="1"/>
</dbReference>
<accession>A0A9P6SMJ9</accession>
<keyword evidence="6" id="KW-0460">Magnesium</keyword>
<dbReference type="InterPro" id="IPR036457">
    <property type="entry name" value="PPM-type-like_dom_sf"/>
</dbReference>
<dbReference type="Proteomes" id="UP000749646">
    <property type="component" value="Unassembled WGS sequence"/>
</dbReference>